<dbReference type="Proteomes" id="UP001240171">
    <property type="component" value="Unassembled WGS sequence"/>
</dbReference>
<feature type="region of interest" description="Disordered" evidence="1">
    <location>
        <begin position="253"/>
        <end position="276"/>
    </location>
</feature>
<dbReference type="EMBL" id="JAUQTB010000001">
    <property type="protein sequence ID" value="MDO7905276.1"/>
    <property type="molecule type" value="Genomic_DNA"/>
</dbReference>
<comment type="caution">
    <text evidence="2">The sequence shown here is derived from an EMBL/GenBank/DDBJ whole genome shotgun (WGS) entry which is preliminary data.</text>
</comment>
<evidence type="ECO:0008006" key="4">
    <source>
        <dbReference type="Google" id="ProtNLM"/>
    </source>
</evidence>
<evidence type="ECO:0000313" key="2">
    <source>
        <dbReference type="EMBL" id="MDO7905276.1"/>
    </source>
</evidence>
<name>A0ABT9CC63_9BACL</name>
<sequence length="276" mass="30813">MDVQKGRRMLTAMMMAMLIIPGCGWTSTNFSPEQVYRNALAGIAGRESVKFQGQAGLRRNEENGYKDQFHYEGSLKDHDELTLHTVLPVSGKEPGIQSMSASGNSVTFARLGSRWISLSGESDTMHGTLARFNPISQLEGLSTVPKRMTTEHSAARGTRMIRIELGPTEAHQWIAAQLSDEMSSIRRQYDQKASSQAGPEGNRVQQEMDQVWDKGQQELVQMLNGAEASVVYHLTVDRSSSLPIRLSSESRLQYNDKNGRPQQESLVTDVNFEDYK</sequence>
<feature type="compositionally biased region" description="Polar residues" evidence="1">
    <location>
        <begin position="253"/>
        <end position="268"/>
    </location>
</feature>
<organism evidence="2 3">
    <name type="scientific">Paenibacillus lacisoli</name>
    <dbReference type="NCBI Taxonomy" id="3064525"/>
    <lineage>
        <taxon>Bacteria</taxon>
        <taxon>Bacillati</taxon>
        <taxon>Bacillota</taxon>
        <taxon>Bacilli</taxon>
        <taxon>Bacillales</taxon>
        <taxon>Paenibacillaceae</taxon>
        <taxon>Paenibacillus</taxon>
    </lineage>
</organism>
<evidence type="ECO:0000313" key="3">
    <source>
        <dbReference type="Proteomes" id="UP001240171"/>
    </source>
</evidence>
<accession>A0ABT9CC63</accession>
<proteinExistence type="predicted"/>
<protein>
    <recommendedName>
        <fullName evidence="4">Lipoprotein</fullName>
    </recommendedName>
</protein>
<gene>
    <name evidence="2" type="ORF">Q5741_02465</name>
</gene>
<keyword evidence="3" id="KW-1185">Reference proteome</keyword>
<reference evidence="2 3" key="1">
    <citation type="submission" date="2023-07" db="EMBL/GenBank/DDBJ databases">
        <title>Paenibacillus sp. JX-17 nov. isolated from soil.</title>
        <authorList>
            <person name="Wan Y."/>
            <person name="Liu B."/>
        </authorList>
    </citation>
    <scope>NUCLEOTIDE SEQUENCE [LARGE SCALE GENOMIC DNA]</scope>
    <source>
        <strain evidence="2 3">JX-17</strain>
    </source>
</reference>
<dbReference type="RefSeq" id="WP_305022450.1">
    <property type="nucleotide sequence ID" value="NZ_JAUQTB010000001.1"/>
</dbReference>
<evidence type="ECO:0000256" key="1">
    <source>
        <dbReference type="SAM" id="MobiDB-lite"/>
    </source>
</evidence>